<gene>
    <name evidence="2" type="ORF">C5167_013049</name>
</gene>
<proteinExistence type="predicted"/>
<organism evidence="2 3">
    <name type="scientific">Papaver somniferum</name>
    <name type="common">Opium poppy</name>
    <dbReference type="NCBI Taxonomy" id="3469"/>
    <lineage>
        <taxon>Eukaryota</taxon>
        <taxon>Viridiplantae</taxon>
        <taxon>Streptophyta</taxon>
        <taxon>Embryophyta</taxon>
        <taxon>Tracheophyta</taxon>
        <taxon>Spermatophyta</taxon>
        <taxon>Magnoliopsida</taxon>
        <taxon>Ranunculales</taxon>
        <taxon>Papaveraceae</taxon>
        <taxon>Papaveroideae</taxon>
        <taxon>Papaver</taxon>
    </lineage>
</organism>
<protein>
    <recommendedName>
        <fullName evidence="4">DUF1685 domain-containing protein</fullName>
    </recommendedName>
</protein>
<dbReference type="PANTHER" id="PTHR33785">
    <property type="entry name" value="OS06G0550800 PROTEIN"/>
    <property type="match status" value="1"/>
</dbReference>
<sequence>MDEEQLLNLFDSNWFYNDIIAAPSFATNPDLEFLFKPLKPEITRIQSSLLRSVSEDLQSQSSFTSSSSPDSVLRPQQLQTINSGKVEEEQKLDSSSGETRGAASNKLMIKGKRMKKMKSSKSLSDLEFEELKGFMDLGFVFSEEDKNSSLVSIIPGLQRLGNKENLITEAQEEDQSRKPARGADFQRPYLSEAWAVLDNKTKEEELPLIKWQVPKLDNEIAMKYHLRNWAHTVASAVR</sequence>
<name>A0A4Y7J379_PAPSO</name>
<evidence type="ECO:0008006" key="4">
    <source>
        <dbReference type="Google" id="ProtNLM"/>
    </source>
</evidence>
<dbReference type="EMBL" id="CM010717">
    <property type="protein sequence ID" value="RZC54189.1"/>
    <property type="molecule type" value="Genomic_DNA"/>
</dbReference>
<dbReference type="Proteomes" id="UP000316621">
    <property type="component" value="Chromosome 3"/>
</dbReference>
<keyword evidence="3" id="KW-1185">Reference proteome</keyword>
<dbReference type="InterPro" id="IPR012881">
    <property type="entry name" value="DUF1685"/>
</dbReference>
<evidence type="ECO:0000256" key="1">
    <source>
        <dbReference type="SAM" id="MobiDB-lite"/>
    </source>
</evidence>
<dbReference type="OMA" id="DETMMTT"/>
<dbReference type="Gramene" id="RZC54189">
    <property type="protein sequence ID" value="RZC54189"/>
    <property type="gene ID" value="C5167_013049"/>
</dbReference>
<accession>A0A4Y7J379</accession>
<dbReference type="PANTHER" id="PTHR33785:SF12">
    <property type="entry name" value="DUF1685 FAMILY PROTEIN"/>
    <property type="match status" value="1"/>
</dbReference>
<feature type="region of interest" description="Disordered" evidence="1">
    <location>
        <begin position="84"/>
        <end position="111"/>
    </location>
</feature>
<dbReference type="Pfam" id="PF07939">
    <property type="entry name" value="DUF1685"/>
    <property type="match status" value="1"/>
</dbReference>
<dbReference type="OrthoDB" id="1911878at2759"/>
<reference evidence="2 3" key="1">
    <citation type="journal article" date="2018" name="Science">
        <title>The opium poppy genome and morphinan production.</title>
        <authorList>
            <person name="Guo L."/>
            <person name="Winzer T."/>
            <person name="Yang X."/>
            <person name="Li Y."/>
            <person name="Ning Z."/>
            <person name="He Z."/>
            <person name="Teodor R."/>
            <person name="Lu Y."/>
            <person name="Bowser T.A."/>
            <person name="Graham I.A."/>
            <person name="Ye K."/>
        </authorList>
    </citation>
    <scope>NUCLEOTIDE SEQUENCE [LARGE SCALE GENOMIC DNA]</scope>
    <source>
        <strain evidence="3">cv. HN1</strain>
        <tissue evidence="2">Leaves</tissue>
    </source>
</reference>
<evidence type="ECO:0000313" key="3">
    <source>
        <dbReference type="Proteomes" id="UP000316621"/>
    </source>
</evidence>
<evidence type="ECO:0000313" key="2">
    <source>
        <dbReference type="EMBL" id="RZC54189.1"/>
    </source>
</evidence>
<dbReference type="AlphaFoldDB" id="A0A4Y7J379"/>